<proteinExistence type="predicted"/>
<organism evidence="3 4">
    <name type="scientific">Hypholoma sublateritium (strain FD-334 SS-4)</name>
    <dbReference type="NCBI Taxonomy" id="945553"/>
    <lineage>
        <taxon>Eukaryota</taxon>
        <taxon>Fungi</taxon>
        <taxon>Dikarya</taxon>
        <taxon>Basidiomycota</taxon>
        <taxon>Agaricomycotina</taxon>
        <taxon>Agaricomycetes</taxon>
        <taxon>Agaricomycetidae</taxon>
        <taxon>Agaricales</taxon>
        <taxon>Agaricineae</taxon>
        <taxon>Strophariaceae</taxon>
        <taxon>Hypholoma</taxon>
    </lineage>
</organism>
<dbReference type="Proteomes" id="UP000054270">
    <property type="component" value="Unassembled WGS sequence"/>
</dbReference>
<evidence type="ECO:0000313" key="4">
    <source>
        <dbReference type="Proteomes" id="UP000054270"/>
    </source>
</evidence>
<feature type="compositionally biased region" description="Basic and acidic residues" evidence="1">
    <location>
        <begin position="57"/>
        <end position="83"/>
    </location>
</feature>
<feature type="domain" description="Heterokaryon incompatibility" evidence="2">
    <location>
        <begin position="237"/>
        <end position="333"/>
    </location>
</feature>
<dbReference type="InterPro" id="IPR010730">
    <property type="entry name" value="HET"/>
</dbReference>
<protein>
    <recommendedName>
        <fullName evidence="2">Heterokaryon incompatibility domain-containing protein</fullName>
    </recommendedName>
</protein>
<evidence type="ECO:0000256" key="1">
    <source>
        <dbReference type="SAM" id="MobiDB-lite"/>
    </source>
</evidence>
<dbReference type="STRING" id="945553.A0A0D2P6Y4"/>
<reference evidence="4" key="1">
    <citation type="submission" date="2014-04" db="EMBL/GenBank/DDBJ databases">
        <title>Evolutionary Origins and Diversification of the Mycorrhizal Mutualists.</title>
        <authorList>
            <consortium name="DOE Joint Genome Institute"/>
            <consortium name="Mycorrhizal Genomics Consortium"/>
            <person name="Kohler A."/>
            <person name="Kuo A."/>
            <person name="Nagy L.G."/>
            <person name="Floudas D."/>
            <person name="Copeland A."/>
            <person name="Barry K.W."/>
            <person name="Cichocki N."/>
            <person name="Veneault-Fourrey C."/>
            <person name="LaButti K."/>
            <person name="Lindquist E.A."/>
            <person name="Lipzen A."/>
            <person name="Lundell T."/>
            <person name="Morin E."/>
            <person name="Murat C."/>
            <person name="Riley R."/>
            <person name="Ohm R."/>
            <person name="Sun H."/>
            <person name="Tunlid A."/>
            <person name="Henrissat B."/>
            <person name="Grigoriev I.V."/>
            <person name="Hibbett D.S."/>
            <person name="Martin F."/>
        </authorList>
    </citation>
    <scope>NUCLEOTIDE SEQUENCE [LARGE SCALE GENOMIC DNA]</scope>
    <source>
        <strain evidence="4">FD-334 SS-4</strain>
    </source>
</reference>
<keyword evidence="4" id="KW-1185">Reference proteome</keyword>
<sequence length="694" mass="77231">MQRSTAPRLGKVRAHNFRDSNSRLADRTESPGAGHALVAALASVIIPLIQSGGKAAAPEERAGERSIEEDKLRPVGGSDREESALTAEARDLLAALERFALSLVRRPLADRREDKGAAADSGNFEDTTVPSLVGMDAQGTLAMRRFLFHQETERQQLLKRIMDEARDWVFNEMPIRLLTFNSDGTEIKLVERQHLLQCISLDVQQNFNAYVHSFGPAHLVPRRTIRHFLANHSYGRYAILSHTWLPGAEVTYSGWNSFTACNASSPGYGAPGYAKLRNFCAVAARKYAMRLGWMDTVCINKDSSTELDESIRSMYKWYQRSDVCIAYLAETQSLHNMEKDKWFTRSWTLQELYAPRIVRFYTAQWTAVAENENVWASDKAGGSSSSMQLLSKICDATGFSQSEITGSPRSLNRVPIWRKMQWAAQRSVTREEDTAYSLMGIFNVSMPTGYGEGADHAFFRLVKEILNSSTSSVLEIANWGLGARDTSVPSVDRIGLPSAANVCPSALIPRSPTSYAWSAKGDVSFYPPSTPITLSHLGLRVSVLLLPSIEQDRRNLLYRRKPKGDYSANVPATSVVIDYPGGSGTWKRGPFRILDSAACSGTGTAKPDVHVFAVLNIADKATAVLLPKTGPCFAMLLRPNKPVDDWDIPEDFSFTRLSTIRPITFDVIRHNDSSYQIPKEELKRHGMTLRTMYL</sequence>
<dbReference type="OrthoDB" id="674604at2759"/>
<gene>
    <name evidence="3" type="ORF">HYPSUDRAFT_47685</name>
</gene>
<dbReference type="PANTHER" id="PTHR10622">
    <property type="entry name" value="HET DOMAIN-CONTAINING PROTEIN"/>
    <property type="match status" value="1"/>
</dbReference>
<dbReference type="AlphaFoldDB" id="A0A0D2P6Y4"/>
<dbReference type="PANTHER" id="PTHR10622:SF10">
    <property type="entry name" value="HET DOMAIN-CONTAINING PROTEIN"/>
    <property type="match status" value="1"/>
</dbReference>
<feature type="region of interest" description="Disordered" evidence="1">
    <location>
        <begin position="53"/>
        <end position="83"/>
    </location>
</feature>
<dbReference type="Pfam" id="PF06985">
    <property type="entry name" value="HET"/>
    <property type="match status" value="1"/>
</dbReference>
<dbReference type="EMBL" id="KN817627">
    <property type="protein sequence ID" value="KJA16150.1"/>
    <property type="molecule type" value="Genomic_DNA"/>
</dbReference>
<evidence type="ECO:0000259" key="2">
    <source>
        <dbReference type="Pfam" id="PF06985"/>
    </source>
</evidence>
<evidence type="ECO:0000313" key="3">
    <source>
        <dbReference type="EMBL" id="KJA16150.1"/>
    </source>
</evidence>
<name>A0A0D2P6Y4_HYPSF</name>
<accession>A0A0D2P6Y4</accession>